<keyword evidence="5 10" id="KW-0418">Kinase</keyword>
<feature type="compositionally biased region" description="Basic and acidic residues" evidence="8">
    <location>
        <begin position="59"/>
        <end position="69"/>
    </location>
</feature>
<comment type="caution">
    <text evidence="10">The sequence shown here is derived from an EMBL/GenBank/DDBJ whole genome shotgun (WGS) entry which is preliminary data.</text>
</comment>
<dbReference type="InterPro" id="IPR017441">
    <property type="entry name" value="Protein_kinase_ATP_BS"/>
</dbReference>
<organism evidence="10 11">
    <name type="scientific">Heracleum sosnowskyi</name>
    <dbReference type="NCBI Taxonomy" id="360622"/>
    <lineage>
        <taxon>Eukaryota</taxon>
        <taxon>Viridiplantae</taxon>
        <taxon>Streptophyta</taxon>
        <taxon>Embryophyta</taxon>
        <taxon>Tracheophyta</taxon>
        <taxon>Spermatophyta</taxon>
        <taxon>Magnoliopsida</taxon>
        <taxon>eudicotyledons</taxon>
        <taxon>Gunneridae</taxon>
        <taxon>Pentapetalae</taxon>
        <taxon>asterids</taxon>
        <taxon>campanulids</taxon>
        <taxon>Apiales</taxon>
        <taxon>Apiaceae</taxon>
        <taxon>Apioideae</taxon>
        <taxon>apioid superclade</taxon>
        <taxon>Tordylieae</taxon>
        <taxon>Tordyliinae</taxon>
        <taxon>Heracleum</taxon>
    </lineage>
</organism>
<evidence type="ECO:0000256" key="1">
    <source>
        <dbReference type="ARBA" id="ARBA00006485"/>
    </source>
</evidence>
<feature type="compositionally biased region" description="Polar residues" evidence="8">
    <location>
        <begin position="629"/>
        <end position="641"/>
    </location>
</feature>
<evidence type="ECO:0000313" key="10">
    <source>
        <dbReference type="EMBL" id="KAK1351421.1"/>
    </source>
</evidence>
<sequence length="641" mass="72611">MGCVNSKKATTTTLTTTIAKPKTPPHVIIQSHLDWTLKSISGSFRQIGNTGTLEKIEEKEEPEKDHDQETAVLVPQNEDSRHLSKPSLSSRWTSSFSITYGGRFAQAENVAAGWPPWLCDVAAETVMGWAPLKFDKFQKLEKIGQGTYSSVYRARDVETGKIVALKKVRFNNFRPDSVRFMAREIIILRRLDHPNIMKLEGIIASKFSCIIYLVFEYMDHDLAGLLSCPDIKFTEEQIKCFMRQLLCGIEHCHSQGVMHRDVKTANILVNNEGILKIADFGLANFTVTNNREPLTSRVVTLWYRPPELILGSTDYGEFVDLWSVGCVFAELFTGKPLLKGKTEGEQLHKIFKLCGTPPDEYWKRFKHPLPAMFKPRHHYECMLAQRCNEFPKTAVSLIESFLSYEPHMRGTASSALNSEYFSSIPYACDPSSLPKYPPNKEINAKLREDARRTKSYRMLITSGALRNQGRVRRPLLESTTWERKQEVEAYIYAVPRINGGCARPKGDRDSLKSSIDVVSEASQVGPVTEMSQVSSTHSVPFPAASSGFASERRRKQGSAPSRLDTKRTLKNQTASVLDPTSVLHAENNFSSNSQDSNINSRRVETTSRRSEENLKLVKPRERIRPHRYNSFNWSDFDSPEN</sequence>
<dbReference type="EMBL" id="JAUIZM010000037">
    <property type="protein sequence ID" value="KAK1351421.1"/>
    <property type="molecule type" value="Genomic_DNA"/>
</dbReference>
<dbReference type="GO" id="GO:0005634">
    <property type="term" value="C:nucleus"/>
    <property type="evidence" value="ECO:0007669"/>
    <property type="project" value="TreeGrafter"/>
</dbReference>
<dbReference type="FunFam" id="3.30.200.20:FF:000021">
    <property type="entry name" value="probable serine/threonine-protein kinase At1g54610"/>
    <property type="match status" value="1"/>
</dbReference>
<proteinExistence type="inferred from homology"/>
<accession>A0AAD8LWA1</accession>
<dbReference type="InterPro" id="IPR011009">
    <property type="entry name" value="Kinase-like_dom_sf"/>
</dbReference>
<dbReference type="PROSITE" id="PS50011">
    <property type="entry name" value="PROTEIN_KINASE_DOM"/>
    <property type="match status" value="1"/>
</dbReference>
<feature type="compositionally biased region" description="Polar residues" evidence="8">
    <location>
        <begin position="587"/>
        <end position="599"/>
    </location>
</feature>
<evidence type="ECO:0000313" key="11">
    <source>
        <dbReference type="Proteomes" id="UP001237642"/>
    </source>
</evidence>
<keyword evidence="3" id="KW-0808">Transferase</keyword>
<reference evidence="10" key="2">
    <citation type="submission" date="2023-05" db="EMBL/GenBank/DDBJ databases">
        <authorList>
            <person name="Schelkunov M.I."/>
        </authorList>
    </citation>
    <scope>NUCLEOTIDE SEQUENCE</scope>
    <source>
        <strain evidence="10">Hsosn_3</strain>
        <tissue evidence="10">Leaf</tissue>
    </source>
</reference>
<feature type="domain" description="Protein kinase" evidence="9">
    <location>
        <begin position="137"/>
        <end position="421"/>
    </location>
</feature>
<reference evidence="10" key="1">
    <citation type="submission" date="2023-02" db="EMBL/GenBank/DDBJ databases">
        <title>Genome of toxic invasive species Heracleum sosnowskyi carries increased number of genes despite the absence of recent whole-genome duplications.</title>
        <authorList>
            <person name="Schelkunov M."/>
            <person name="Shtratnikova V."/>
            <person name="Makarenko M."/>
            <person name="Klepikova A."/>
            <person name="Omelchenko D."/>
            <person name="Novikova G."/>
            <person name="Obukhova E."/>
            <person name="Bogdanov V."/>
            <person name="Penin A."/>
            <person name="Logacheva M."/>
        </authorList>
    </citation>
    <scope>NUCLEOTIDE SEQUENCE</scope>
    <source>
        <strain evidence="10">Hsosn_3</strain>
        <tissue evidence="10">Leaf</tissue>
    </source>
</reference>
<evidence type="ECO:0000256" key="3">
    <source>
        <dbReference type="ARBA" id="ARBA00022679"/>
    </source>
</evidence>
<feature type="compositionally biased region" description="Polar residues" evidence="8">
    <location>
        <begin position="529"/>
        <end position="538"/>
    </location>
</feature>
<dbReference type="FunFam" id="1.10.510.10:FF:000043">
    <property type="entry name" value="probable serine/threonine-protein kinase At1g54610"/>
    <property type="match status" value="1"/>
</dbReference>
<dbReference type="Pfam" id="PF00069">
    <property type="entry name" value="Pkinase"/>
    <property type="match status" value="1"/>
</dbReference>
<dbReference type="PROSITE" id="PS00108">
    <property type="entry name" value="PROTEIN_KINASE_ST"/>
    <property type="match status" value="1"/>
</dbReference>
<keyword evidence="6 7" id="KW-0067">ATP-binding</keyword>
<dbReference type="PANTHER" id="PTHR24056">
    <property type="entry name" value="CELL DIVISION PROTEIN KINASE"/>
    <property type="match status" value="1"/>
</dbReference>
<feature type="region of interest" description="Disordered" evidence="8">
    <location>
        <begin position="59"/>
        <end position="86"/>
    </location>
</feature>
<dbReference type="InterPro" id="IPR050108">
    <property type="entry name" value="CDK"/>
</dbReference>
<evidence type="ECO:0000256" key="4">
    <source>
        <dbReference type="ARBA" id="ARBA00022741"/>
    </source>
</evidence>
<evidence type="ECO:0000256" key="2">
    <source>
        <dbReference type="ARBA" id="ARBA00022527"/>
    </source>
</evidence>
<dbReference type="PROSITE" id="PS00107">
    <property type="entry name" value="PROTEIN_KINASE_ATP"/>
    <property type="match status" value="1"/>
</dbReference>
<keyword evidence="2" id="KW-0723">Serine/threonine-protein kinase</keyword>
<evidence type="ECO:0000256" key="5">
    <source>
        <dbReference type="ARBA" id="ARBA00022777"/>
    </source>
</evidence>
<protein>
    <submittedName>
        <fullName evidence="10">Serine/threonine-protein kinase</fullName>
    </submittedName>
</protein>
<dbReference type="GO" id="GO:0032968">
    <property type="term" value="P:positive regulation of transcription elongation by RNA polymerase II"/>
    <property type="evidence" value="ECO:0007669"/>
    <property type="project" value="TreeGrafter"/>
</dbReference>
<feature type="binding site" evidence="7">
    <location>
        <position position="166"/>
    </location>
    <ligand>
        <name>ATP</name>
        <dbReference type="ChEBI" id="CHEBI:30616"/>
    </ligand>
</feature>
<evidence type="ECO:0000259" key="9">
    <source>
        <dbReference type="PROSITE" id="PS50011"/>
    </source>
</evidence>
<evidence type="ECO:0000256" key="6">
    <source>
        <dbReference type="ARBA" id="ARBA00022840"/>
    </source>
</evidence>
<dbReference type="CDD" id="cd07840">
    <property type="entry name" value="STKc_CDK9_like"/>
    <property type="match status" value="1"/>
</dbReference>
<dbReference type="Gene3D" id="1.10.510.10">
    <property type="entry name" value="Transferase(Phosphotransferase) domain 1"/>
    <property type="match status" value="1"/>
</dbReference>
<dbReference type="SUPFAM" id="SSF56112">
    <property type="entry name" value="Protein kinase-like (PK-like)"/>
    <property type="match status" value="1"/>
</dbReference>
<evidence type="ECO:0000256" key="7">
    <source>
        <dbReference type="PROSITE-ProRule" id="PRU10141"/>
    </source>
</evidence>
<dbReference type="GO" id="GO:0000307">
    <property type="term" value="C:cyclin-dependent protein kinase holoenzyme complex"/>
    <property type="evidence" value="ECO:0007669"/>
    <property type="project" value="TreeGrafter"/>
</dbReference>
<name>A0AAD8LWA1_9APIA</name>
<dbReference type="SMART" id="SM00220">
    <property type="entry name" value="S_TKc"/>
    <property type="match status" value="1"/>
</dbReference>
<feature type="region of interest" description="Disordered" evidence="8">
    <location>
        <begin position="522"/>
        <end position="641"/>
    </location>
</feature>
<evidence type="ECO:0000256" key="8">
    <source>
        <dbReference type="SAM" id="MobiDB-lite"/>
    </source>
</evidence>
<dbReference type="Proteomes" id="UP001237642">
    <property type="component" value="Unassembled WGS sequence"/>
</dbReference>
<dbReference type="GO" id="GO:0005524">
    <property type="term" value="F:ATP binding"/>
    <property type="evidence" value="ECO:0007669"/>
    <property type="project" value="UniProtKB-UniRule"/>
</dbReference>
<keyword evidence="4 7" id="KW-0547">Nucleotide-binding</keyword>
<dbReference type="PANTHER" id="PTHR24056:SF571">
    <property type="entry name" value="PROTEIN KINASE DOMAIN-CONTAINING PROTEIN"/>
    <property type="match status" value="1"/>
</dbReference>
<comment type="similarity">
    <text evidence="1">Belongs to the protein kinase superfamily. CMGC Ser/Thr protein kinase family. CDC2/CDKX subfamily.</text>
</comment>
<dbReference type="GO" id="GO:0008353">
    <property type="term" value="F:RNA polymerase II CTD heptapeptide repeat kinase activity"/>
    <property type="evidence" value="ECO:0007669"/>
    <property type="project" value="TreeGrafter"/>
</dbReference>
<dbReference type="InterPro" id="IPR000719">
    <property type="entry name" value="Prot_kinase_dom"/>
</dbReference>
<dbReference type="Gene3D" id="3.30.200.20">
    <property type="entry name" value="Phosphorylase Kinase, domain 1"/>
    <property type="match status" value="1"/>
</dbReference>
<keyword evidence="11" id="KW-1185">Reference proteome</keyword>
<feature type="compositionally biased region" description="Basic and acidic residues" evidence="8">
    <location>
        <begin position="601"/>
        <end position="622"/>
    </location>
</feature>
<dbReference type="InterPro" id="IPR008271">
    <property type="entry name" value="Ser/Thr_kinase_AS"/>
</dbReference>
<gene>
    <name evidence="10" type="ORF">POM88_054351</name>
</gene>
<dbReference type="AlphaFoldDB" id="A0AAD8LWA1"/>